<accession>A0A0E3Z649</accession>
<keyword evidence="3" id="KW-1185">Reference proteome</keyword>
<reference evidence="2 3" key="1">
    <citation type="journal article" date="2015" name="Genome Announc.">
        <title>Genome Sequence of an Alphabaculovirus Isolated from the Oak Looper, Lambdina fiscellaria, Contains a Putative 2-Kilobase-Pair Transposable Element Encoding a Transposase and a FLYWCH Domain-Containing Protein.</title>
        <authorList>
            <person name="Rohrmann G.F."/>
            <person name="Erlandson M.A."/>
            <person name="Theilmann D.A."/>
        </authorList>
    </citation>
    <scope>NUCLEOTIDE SEQUENCE [LARGE SCALE GENOMIC DNA]</scope>
    <source>
        <strain evidence="2">GR15</strain>
    </source>
</reference>
<dbReference type="Proteomes" id="UP000201190">
    <property type="component" value="Segment"/>
</dbReference>
<dbReference type="KEGG" id="vg:24170961"/>
<dbReference type="EMBL" id="KP752043">
    <property type="protein sequence ID" value="AKC91757.1"/>
    <property type="molecule type" value="Genomic_DNA"/>
</dbReference>
<sequence>MSDYNDLLLKKNAYHADEIQTPPQQNIARHLAESETDFSNSAVNSVSNAGAENVLDVLDRITGLEKLLQTTNEPATMVREELHDYLKFNPPNYQNAYFNFEQNLHYETQNYNQNHNASFYQQQQQQPQRQEHYLQPQQQEHYYQQRNDSQQQNNVKKKQKK</sequence>
<feature type="compositionally biased region" description="Low complexity" evidence="1">
    <location>
        <begin position="123"/>
        <end position="154"/>
    </location>
</feature>
<organism evidence="2 3">
    <name type="scientific">Lambdina fiscellaria nucleopolyhedrovirus</name>
    <dbReference type="NCBI Taxonomy" id="1642929"/>
    <lineage>
        <taxon>Viruses</taxon>
        <taxon>Viruses incertae sedis</taxon>
        <taxon>Naldaviricetes</taxon>
        <taxon>Lefavirales</taxon>
        <taxon>Baculoviridae</taxon>
        <taxon>Alphabaculovirus</taxon>
        <taxon>Alphabaculovirus lafiscellariae</taxon>
    </lineage>
</organism>
<evidence type="ECO:0000313" key="3">
    <source>
        <dbReference type="Proteomes" id="UP000201190"/>
    </source>
</evidence>
<evidence type="ECO:0000313" key="2">
    <source>
        <dbReference type="EMBL" id="AKC91757.1"/>
    </source>
</evidence>
<protein>
    <submittedName>
        <fullName evidence="2">Uncharacterized protein</fullName>
    </submittedName>
</protein>
<dbReference type="GeneID" id="24170961"/>
<proteinExistence type="predicted"/>
<dbReference type="RefSeq" id="YP_009133340.1">
    <property type="nucleotide sequence ID" value="NC_026922.1"/>
</dbReference>
<name>A0A0E3Z649_9ABAC</name>
<evidence type="ECO:0000256" key="1">
    <source>
        <dbReference type="SAM" id="MobiDB-lite"/>
    </source>
</evidence>
<feature type="region of interest" description="Disordered" evidence="1">
    <location>
        <begin position="123"/>
        <end position="161"/>
    </location>
</feature>